<gene>
    <name evidence="1" type="ORF">AsAng_0054280</name>
</gene>
<dbReference type="Proteomes" id="UP001060919">
    <property type="component" value="Chromosome"/>
</dbReference>
<dbReference type="KEGG" id="aup:AsAng_0054280"/>
<keyword evidence="2" id="KW-1185">Reference proteome</keyword>
<evidence type="ECO:0000313" key="1">
    <source>
        <dbReference type="EMBL" id="BDS14647.1"/>
    </source>
</evidence>
<evidence type="ECO:0000313" key="2">
    <source>
        <dbReference type="Proteomes" id="UP001060919"/>
    </source>
</evidence>
<sequence>MGKYTMYLRLFYRFLKGSVFLNSQKNELDLIDY</sequence>
<reference evidence="1" key="1">
    <citation type="submission" date="2022-09" db="EMBL/GenBank/DDBJ databases">
        <title>Aureispira anguillicida sp. nov., isolated from Leptocephalus of Japanese eel Anguilla japonica.</title>
        <authorList>
            <person name="Yuasa K."/>
            <person name="Mekata T."/>
            <person name="Ikunari K."/>
        </authorList>
    </citation>
    <scope>NUCLEOTIDE SEQUENCE</scope>
    <source>
        <strain evidence="1">EL160426</strain>
    </source>
</reference>
<name>A0A915YKJ3_9BACT</name>
<dbReference type="AlphaFoldDB" id="A0A915YKJ3"/>
<organism evidence="1 2">
    <name type="scientific">Aureispira anguillae</name>
    <dbReference type="NCBI Taxonomy" id="2864201"/>
    <lineage>
        <taxon>Bacteria</taxon>
        <taxon>Pseudomonadati</taxon>
        <taxon>Bacteroidota</taxon>
        <taxon>Saprospiria</taxon>
        <taxon>Saprospirales</taxon>
        <taxon>Saprospiraceae</taxon>
        <taxon>Aureispira</taxon>
    </lineage>
</organism>
<protein>
    <submittedName>
        <fullName evidence="1">Uncharacterized protein</fullName>
    </submittedName>
</protein>
<dbReference type="EMBL" id="AP026867">
    <property type="protein sequence ID" value="BDS14647.1"/>
    <property type="molecule type" value="Genomic_DNA"/>
</dbReference>
<proteinExistence type="predicted"/>
<accession>A0A915YKJ3</accession>